<evidence type="ECO:0000256" key="1">
    <source>
        <dbReference type="SAM" id="MobiDB-lite"/>
    </source>
</evidence>
<evidence type="ECO:0000313" key="2">
    <source>
        <dbReference type="EMBL" id="KAK8900593.1"/>
    </source>
</evidence>
<organism evidence="2 3">
    <name type="scientific">Tritrichomonas musculus</name>
    <dbReference type="NCBI Taxonomy" id="1915356"/>
    <lineage>
        <taxon>Eukaryota</taxon>
        <taxon>Metamonada</taxon>
        <taxon>Parabasalia</taxon>
        <taxon>Tritrichomonadida</taxon>
        <taxon>Tritrichomonadidae</taxon>
        <taxon>Tritrichomonas</taxon>
    </lineage>
</organism>
<keyword evidence="3" id="KW-1185">Reference proteome</keyword>
<evidence type="ECO:0008006" key="4">
    <source>
        <dbReference type="Google" id="ProtNLM"/>
    </source>
</evidence>
<comment type="caution">
    <text evidence="2">The sequence shown here is derived from an EMBL/GenBank/DDBJ whole genome shotgun (WGS) entry which is preliminary data.</text>
</comment>
<evidence type="ECO:0000313" key="3">
    <source>
        <dbReference type="Proteomes" id="UP001470230"/>
    </source>
</evidence>
<accession>A0ABR2LB78</accession>
<dbReference type="Proteomes" id="UP001470230">
    <property type="component" value="Unassembled WGS sequence"/>
</dbReference>
<feature type="region of interest" description="Disordered" evidence="1">
    <location>
        <begin position="793"/>
        <end position="812"/>
    </location>
</feature>
<sequence>MYEPKHSYKDSENTKLQQRRLITKSHERNKNLIELSSLDIPQIEDSSIDAAAEYFCMRLSSLHEYFLEETIPFELIPFLMTLSRDALQLSIRKLKFGVDCTKTISALQKLAEKDPDQQLLLDKDKLVKMQSSFPIKQQNLLQMHKNDLKFIEVAHSSFNSQPISLDFIIHYSLYFASIELNPPQCQSLDLINSHDAWCPEIAEEISEHIINFDNIDSLLVAIHKLPSIDNPFNYLLLRYLYESIFKCHLPTHFTISNLYSKLITEISSTTKEIDVDSLLPVFIHVSGDPIEIPLSLDSKLSDFSLFGTILSFCHLTVRKPFKGPIPAPLPLCCTLAAIQRGNKEVLNRHIQEMIQIGIYVISHFIEVSPLLYSLIRSSLKGDVNSARELLRYPECISYLHPDKSRLHRLVYTLLSNDIDLPNTDSISIQMATSILRVRQLKQELPLSYVTDILRISHEKLTGLTGKLCGQNKNKIHLLFGGFSINQNIRVFSMKLKSPSDFISTAADNSFESIALTIMTMLPFIPKNIPQKDDIMCNILADMSLHYCLGDKLHTMIINHFSDTFAKSRQERQVFHVISSLEEKSRHEQTLSTLASQIGDLQGVQLLEAVTSHFIRTCDTESVSLIIRIFDSKMNRINISMRIDIFELLIKNGLELHEDILNFCRSLANSCDQSSRHSFFRILGMFSLSRSANVLAVLESIPTTIDDVVDIIESLPHFAGELPNTFIAILKKVTDKLPFFKFFHQRNKLLNQPFQTAWKEDQKRDQKETLQQSIDPWEQPTTVPVCSAILPQQDESSEQQASSSSSPQSNQRRYQMRRMNATIINSTFSMTRTTSPAASPSSSPVKSKNASLPLFCCNTCGLSGICQSCALTCHALHDVAFVGYVEITDASSSCSCFNNGRGCACMSKHLESGDLLQVPQQLPESVSYVPYVPGTPAEARVSSQTLVRLALSLSKSQPSSNEDCIAQPQQPSLSVPVNELNLETMKKCSVIKSHFSFMPVDKIVSSSSPLADTKNIASAVVKANENQQQLAKRLSVSPLKISAVSGEFLIVAEGTKLKSFKIATIKSNSISSNGSMTLSEASSIAIPAPALSISLSPLDPNIIAVATLRRALIYTLNPGDGTFSLMNEIELMLDSLGPNIFLNSIHWIPLAPLHIAVVCNNFVKVYDVPTDCIAPISCIVPNNSNDSFTSAVFVEHENECIGFLALSSGQIAIQNMFEDSGNGTQKPKLFVKMPGIPLQPIISYCPESDLLFITGPGAVMKTVRLEDLLLQKSKSAISINYNQLPGELFFLETLPTNSAYHIFVHPNSGSLVSIEFTDGGIEIAPLNSQYARTPINALLENRMQILSTFSIGNFFYAIESGGTVSSLKYGEVESDREIDIQYRVPATFWTRSTVMSTSVQMKAPGYQENCRLFNGDRLNFTSPNTPKVVEVSSTNMTQLIVGFCITVKSTPPPKGSYVICHGRSTPLFERVSIPLRMSEVKSRATHTIEFYCPSSQSLTVDRIDVHFIDMSTFLKIPANSHMDFDWRTASSSLFDFVDDNRRSGNVLHTICSHCILSIVADQADIDTENVRELVRVMYREPELGNAARSAICRISKDRNRFAMLWAKQLNEMINNNDIHESQWEVVWRDYQLMPNDCKQVVQKAIWEKTPNMNGIDPFVSAFL</sequence>
<dbReference type="SUPFAM" id="SSF101908">
    <property type="entry name" value="Putative isomerase YbhE"/>
    <property type="match status" value="1"/>
</dbReference>
<dbReference type="EMBL" id="JAPFFF010000001">
    <property type="protein sequence ID" value="KAK8900593.1"/>
    <property type="molecule type" value="Genomic_DNA"/>
</dbReference>
<name>A0ABR2LB78_9EUKA</name>
<proteinExistence type="predicted"/>
<dbReference type="CDD" id="cd19671">
    <property type="entry name" value="UBR-box_UBR4_5_6_7"/>
    <property type="match status" value="1"/>
</dbReference>
<gene>
    <name evidence="2" type="ORF">M9Y10_002922</name>
</gene>
<protein>
    <recommendedName>
        <fullName evidence="4">UBR-type domain-containing protein</fullName>
    </recommendedName>
</protein>
<feature type="compositionally biased region" description="Low complexity" evidence="1">
    <location>
        <begin position="793"/>
        <end position="810"/>
    </location>
</feature>
<reference evidence="2 3" key="1">
    <citation type="submission" date="2024-04" db="EMBL/GenBank/DDBJ databases">
        <title>Tritrichomonas musculus Genome.</title>
        <authorList>
            <person name="Alves-Ferreira E."/>
            <person name="Grigg M."/>
            <person name="Lorenzi H."/>
            <person name="Galac M."/>
        </authorList>
    </citation>
    <scope>NUCLEOTIDE SEQUENCE [LARGE SCALE GENOMIC DNA]</scope>
    <source>
        <strain evidence="2 3">EAF2021</strain>
    </source>
</reference>